<feature type="transmembrane region" description="Helical" evidence="2">
    <location>
        <begin position="12"/>
        <end position="33"/>
    </location>
</feature>
<keyword evidence="2" id="KW-0472">Membrane</keyword>
<dbReference type="OrthoDB" id="1056497at2759"/>
<evidence type="ECO:0000313" key="3">
    <source>
        <dbReference type="EMBL" id="PRQ56498.1"/>
    </source>
</evidence>
<reference evidence="3 4" key="1">
    <citation type="journal article" date="2018" name="Nat. Genet.">
        <title>The Rosa genome provides new insights in the design of modern roses.</title>
        <authorList>
            <person name="Bendahmane M."/>
        </authorList>
    </citation>
    <scope>NUCLEOTIDE SEQUENCE [LARGE SCALE GENOMIC DNA]</scope>
    <source>
        <strain evidence="4">cv. Old Blush</strain>
    </source>
</reference>
<accession>A0A2P6SCU3</accession>
<feature type="region of interest" description="Disordered" evidence="1">
    <location>
        <begin position="80"/>
        <end position="124"/>
    </location>
</feature>
<dbReference type="PANTHER" id="PTHR34964:SF14">
    <property type="entry name" value="MEMBRANE LIPOPROTEIN"/>
    <property type="match status" value="1"/>
</dbReference>
<name>A0A2P6SCU3_ROSCH</name>
<evidence type="ECO:0000256" key="1">
    <source>
        <dbReference type="SAM" id="MobiDB-lite"/>
    </source>
</evidence>
<protein>
    <recommendedName>
        <fullName evidence="5">Transmembrane protein</fullName>
    </recommendedName>
</protein>
<feature type="region of interest" description="Disordered" evidence="1">
    <location>
        <begin position="161"/>
        <end position="184"/>
    </location>
</feature>
<evidence type="ECO:0000256" key="2">
    <source>
        <dbReference type="SAM" id="Phobius"/>
    </source>
</evidence>
<feature type="compositionally biased region" description="Polar residues" evidence="1">
    <location>
        <begin position="107"/>
        <end position="118"/>
    </location>
</feature>
<evidence type="ECO:0008006" key="5">
    <source>
        <dbReference type="Google" id="ProtNLM"/>
    </source>
</evidence>
<keyword evidence="2" id="KW-0812">Transmembrane</keyword>
<gene>
    <name evidence="3" type="ORF">RchiOBHm_Chr1g0337051</name>
</gene>
<keyword evidence="4" id="KW-1185">Reference proteome</keyword>
<comment type="caution">
    <text evidence="3">The sequence shown here is derived from an EMBL/GenBank/DDBJ whole genome shotgun (WGS) entry which is preliminary data.</text>
</comment>
<dbReference type="AlphaFoldDB" id="A0A2P6SCU3"/>
<dbReference type="OMA" id="SHESEEP"/>
<sequence length="184" mass="19077">MEQRKRDARVSIISALFFTCIVAGGVFLFLYMLLPGAQAKPWYPIVGLILVAVPWLFWILTCAYRCFKPGDSSTQIDGSGRYVKAGGGGSSRTATTPPTTSGAPTIANASSAAGSPVNSPGGDQRHVQFAGVVAMGSDEGNGGQTQKGPGAAAAQYHTIDLDDHSGTNGSVGSTESERPLRLTV</sequence>
<feature type="transmembrane region" description="Helical" evidence="2">
    <location>
        <begin position="45"/>
        <end position="67"/>
    </location>
</feature>
<dbReference type="Gramene" id="PRQ56498">
    <property type="protein sequence ID" value="PRQ56498"/>
    <property type="gene ID" value="RchiOBHm_Chr1g0337051"/>
</dbReference>
<feature type="compositionally biased region" description="Basic and acidic residues" evidence="1">
    <location>
        <begin position="175"/>
        <end position="184"/>
    </location>
</feature>
<dbReference type="STRING" id="74649.A0A2P6SCU3"/>
<organism evidence="3 4">
    <name type="scientific">Rosa chinensis</name>
    <name type="common">China rose</name>
    <dbReference type="NCBI Taxonomy" id="74649"/>
    <lineage>
        <taxon>Eukaryota</taxon>
        <taxon>Viridiplantae</taxon>
        <taxon>Streptophyta</taxon>
        <taxon>Embryophyta</taxon>
        <taxon>Tracheophyta</taxon>
        <taxon>Spermatophyta</taxon>
        <taxon>Magnoliopsida</taxon>
        <taxon>eudicotyledons</taxon>
        <taxon>Gunneridae</taxon>
        <taxon>Pentapetalae</taxon>
        <taxon>rosids</taxon>
        <taxon>fabids</taxon>
        <taxon>Rosales</taxon>
        <taxon>Rosaceae</taxon>
        <taxon>Rosoideae</taxon>
        <taxon>Rosoideae incertae sedis</taxon>
        <taxon>Rosa</taxon>
    </lineage>
</organism>
<feature type="compositionally biased region" description="Low complexity" evidence="1">
    <location>
        <begin position="91"/>
        <end position="105"/>
    </location>
</feature>
<evidence type="ECO:0000313" key="4">
    <source>
        <dbReference type="Proteomes" id="UP000238479"/>
    </source>
</evidence>
<proteinExistence type="predicted"/>
<keyword evidence="2" id="KW-1133">Transmembrane helix</keyword>
<dbReference type="Proteomes" id="UP000238479">
    <property type="component" value="Chromosome 1"/>
</dbReference>
<dbReference type="EMBL" id="PDCK01000039">
    <property type="protein sequence ID" value="PRQ56498.1"/>
    <property type="molecule type" value="Genomic_DNA"/>
</dbReference>
<dbReference type="PANTHER" id="PTHR34964">
    <property type="entry name" value="MEMBRANE LIPOPROTEIN-RELATED"/>
    <property type="match status" value="1"/>
</dbReference>